<dbReference type="EMBL" id="JAQKAB010000011">
    <property type="protein sequence ID" value="MDA7027972.1"/>
    <property type="molecule type" value="Genomic_DNA"/>
</dbReference>
<sequence>MEYWHLMKNPTGETYRHFIKVLCDHSDKFYFVTMKEFDYNHEVLENFQSYVIETYKTNQWAQTIKRGPAVTVYVIKSNQATCQLLQHLSNSLYDWIAPLPEDLTFIKNNIEWFTCTTHEEMGGFSLRSESEKELLGQIQGFEVEKDEEE</sequence>
<proteinExistence type="predicted"/>
<evidence type="ECO:0008006" key="3">
    <source>
        <dbReference type="Google" id="ProtNLM"/>
    </source>
</evidence>
<protein>
    <recommendedName>
        <fullName evidence="3">Stage III sporulation protein AH</fullName>
    </recommendedName>
</protein>
<organism evidence="1 2">
    <name type="scientific">Bacillus changyiensis</name>
    <dbReference type="NCBI Taxonomy" id="3004103"/>
    <lineage>
        <taxon>Bacteria</taxon>
        <taxon>Bacillati</taxon>
        <taxon>Bacillota</taxon>
        <taxon>Bacilli</taxon>
        <taxon>Bacillales</taxon>
        <taxon>Bacillaceae</taxon>
        <taxon>Bacillus</taxon>
    </lineage>
</organism>
<evidence type="ECO:0000313" key="1">
    <source>
        <dbReference type="EMBL" id="MDA7027972.1"/>
    </source>
</evidence>
<gene>
    <name evidence="1" type="ORF">PJ311_15465</name>
</gene>
<evidence type="ECO:0000313" key="2">
    <source>
        <dbReference type="Proteomes" id="UP001211894"/>
    </source>
</evidence>
<accession>A0ABT4X7A7</accession>
<keyword evidence="2" id="KW-1185">Reference proteome</keyword>
<reference evidence="1 2" key="1">
    <citation type="submission" date="2023-01" db="EMBL/GenBank/DDBJ databases">
        <title>Bacillus changyiensis sp. nov., isolated from a coastal deposit.</title>
        <authorList>
            <person name="Xiao G."/>
            <person name="Lai Q."/>
            <person name="Hu Z."/>
            <person name="Shao Z."/>
        </authorList>
    </citation>
    <scope>NUCLEOTIDE SEQUENCE [LARGE SCALE GENOMIC DNA]</scope>
    <source>
        <strain evidence="1 2">CLL-7-23</strain>
    </source>
</reference>
<comment type="caution">
    <text evidence="1">The sequence shown here is derived from an EMBL/GenBank/DDBJ whole genome shotgun (WGS) entry which is preliminary data.</text>
</comment>
<dbReference type="RefSeq" id="WP_271341789.1">
    <property type="nucleotide sequence ID" value="NZ_JAQKAB010000011.1"/>
</dbReference>
<name>A0ABT4X7A7_9BACI</name>
<dbReference type="Proteomes" id="UP001211894">
    <property type="component" value="Unassembled WGS sequence"/>
</dbReference>